<name>A0A7T4R3T5_9GAMM</name>
<evidence type="ECO:0000256" key="5">
    <source>
        <dbReference type="SAM" id="Phobius"/>
    </source>
</evidence>
<dbReference type="EMBL" id="CP066167">
    <property type="protein sequence ID" value="QQD19802.1"/>
    <property type="molecule type" value="Genomic_DNA"/>
</dbReference>
<keyword evidence="4 5" id="KW-0472">Membrane</keyword>
<dbReference type="PANTHER" id="PTHR33507:SF3">
    <property type="entry name" value="INNER MEMBRANE PROTEIN YBBJ"/>
    <property type="match status" value="1"/>
</dbReference>
<evidence type="ECO:0000256" key="4">
    <source>
        <dbReference type="ARBA" id="ARBA00023136"/>
    </source>
</evidence>
<evidence type="ECO:0000256" key="1">
    <source>
        <dbReference type="ARBA" id="ARBA00004141"/>
    </source>
</evidence>
<organism evidence="7 8">
    <name type="scientific">Spongiibacter nanhainus</name>
    <dbReference type="NCBI Taxonomy" id="2794344"/>
    <lineage>
        <taxon>Bacteria</taxon>
        <taxon>Pseudomonadati</taxon>
        <taxon>Pseudomonadota</taxon>
        <taxon>Gammaproteobacteria</taxon>
        <taxon>Cellvibrionales</taxon>
        <taxon>Spongiibacteraceae</taxon>
        <taxon>Spongiibacter</taxon>
    </lineage>
</organism>
<dbReference type="RefSeq" id="WP_198571286.1">
    <property type="nucleotide sequence ID" value="NZ_CP066167.1"/>
</dbReference>
<feature type="transmembrane region" description="Helical" evidence="5">
    <location>
        <begin position="6"/>
        <end position="23"/>
    </location>
</feature>
<keyword evidence="2 5" id="KW-0812">Transmembrane</keyword>
<evidence type="ECO:0000313" key="7">
    <source>
        <dbReference type="EMBL" id="QQD19802.1"/>
    </source>
</evidence>
<evidence type="ECO:0000313" key="8">
    <source>
        <dbReference type="Proteomes" id="UP000596063"/>
    </source>
</evidence>
<evidence type="ECO:0000256" key="3">
    <source>
        <dbReference type="ARBA" id="ARBA00022989"/>
    </source>
</evidence>
<dbReference type="SUPFAM" id="SSF141322">
    <property type="entry name" value="NfeD domain-like"/>
    <property type="match status" value="1"/>
</dbReference>
<dbReference type="InterPro" id="IPR052165">
    <property type="entry name" value="Membrane_assoc_protease"/>
</dbReference>
<feature type="domain" description="NfeD-like C-terminal" evidence="6">
    <location>
        <begin position="90"/>
        <end position="150"/>
    </location>
</feature>
<keyword evidence="3 5" id="KW-1133">Transmembrane helix</keyword>
<sequence length="161" mass="18099">MEWLNTHIQYWHWMVLGALLVASEIFVPSFVMLWFGASAIAVGLIIAAIDLSFTLQLLIWGFLSVVDLFVWFRFVHPKMKDRSLSGMSKEQVMGQEGMVIQVERFGHGRVRFSVPLLGSEEWTFICRDVVDVGDRVAVEDVSGNSLIVRPTLQPGTAAQSD</sequence>
<dbReference type="Pfam" id="PF01957">
    <property type="entry name" value="NfeD"/>
    <property type="match status" value="1"/>
</dbReference>
<dbReference type="InterPro" id="IPR002810">
    <property type="entry name" value="NfeD-like_C"/>
</dbReference>
<feature type="transmembrane region" description="Helical" evidence="5">
    <location>
        <begin position="30"/>
        <end position="49"/>
    </location>
</feature>
<dbReference type="Gene3D" id="2.40.50.140">
    <property type="entry name" value="Nucleic acid-binding proteins"/>
    <property type="match status" value="1"/>
</dbReference>
<dbReference type="Proteomes" id="UP000596063">
    <property type="component" value="Chromosome"/>
</dbReference>
<gene>
    <name evidence="7" type="ORF">I6N98_08185</name>
</gene>
<evidence type="ECO:0000259" key="6">
    <source>
        <dbReference type="Pfam" id="PF01957"/>
    </source>
</evidence>
<protein>
    <submittedName>
        <fullName evidence="7">NfeD family protein</fullName>
    </submittedName>
</protein>
<proteinExistence type="predicted"/>
<dbReference type="AlphaFoldDB" id="A0A7T4R3T5"/>
<keyword evidence="8" id="KW-1185">Reference proteome</keyword>
<dbReference type="PANTHER" id="PTHR33507">
    <property type="entry name" value="INNER MEMBRANE PROTEIN YBBJ"/>
    <property type="match status" value="1"/>
</dbReference>
<feature type="transmembrane region" description="Helical" evidence="5">
    <location>
        <begin position="55"/>
        <end position="75"/>
    </location>
</feature>
<comment type="subcellular location">
    <subcellularLocation>
        <location evidence="1">Membrane</location>
        <topology evidence="1">Multi-pass membrane protein</topology>
    </subcellularLocation>
</comment>
<dbReference type="GO" id="GO:0005886">
    <property type="term" value="C:plasma membrane"/>
    <property type="evidence" value="ECO:0007669"/>
    <property type="project" value="TreeGrafter"/>
</dbReference>
<accession>A0A7T4R3T5</accession>
<dbReference type="InterPro" id="IPR012340">
    <property type="entry name" value="NA-bd_OB-fold"/>
</dbReference>
<evidence type="ECO:0000256" key="2">
    <source>
        <dbReference type="ARBA" id="ARBA00022692"/>
    </source>
</evidence>
<dbReference type="KEGG" id="snan:I6N98_08185"/>
<reference evidence="7 8" key="1">
    <citation type="submission" date="2020-12" db="EMBL/GenBank/DDBJ databases">
        <authorList>
            <person name="Shan Y."/>
        </authorList>
    </citation>
    <scope>NUCLEOTIDE SEQUENCE [LARGE SCALE GENOMIC DNA]</scope>
    <source>
        <strain evidence="8">csc3.9</strain>
    </source>
</reference>